<dbReference type="GO" id="GO:0020037">
    <property type="term" value="F:heme binding"/>
    <property type="evidence" value="ECO:0007669"/>
    <property type="project" value="InterPro"/>
</dbReference>
<dbReference type="InterPro" id="IPR050121">
    <property type="entry name" value="Cytochrome_P450_monoxygenase"/>
</dbReference>
<reference evidence="2 3" key="1">
    <citation type="journal article" date="2018" name="Sci. Rep.">
        <title>Comparative genomics provides insights into the lifestyle and reveals functional heterogeneity of dark septate endophytic fungi.</title>
        <authorList>
            <person name="Knapp D.G."/>
            <person name="Nemeth J.B."/>
            <person name="Barry K."/>
            <person name="Hainaut M."/>
            <person name="Henrissat B."/>
            <person name="Johnson J."/>
            <person name="Kuo A."/>
            <person name="Lim J.H.P."/>
            <person name="Lipzen A."/>
            <person name="Nolan M."/>
            <person name="Ohm R.A."/>
            <person name="Tamas L."/>
            <person name="Grigoriev I.V."/>
            <person name="Spatafora J.W."/>
            <person name="Nagy L.G."/>
            <person name="Kovacs G.M."/>
        </authorList>
    </citation>
    <scope>NUCLEOTIDE SEQUENCE [LARGE SCALE GENOMIC DNA]</scope>
    <source>
        <strain evidence="2 3">DSE2036</strain>
    </source>
</reference>
<dbReference type="GO" id="GO:0004497">
    <property type="term" value="F:monooxygenase activity"/>
    <property type="evidence" value="ECO:0007669"/>
    <property type="project" value="UniProtKB-KW"/>
</dbReference>
<dbReference type="GO" id="GO:0005506">
    <property type="term" value="F:iron ion binding"/>
    <property type="evidence" value="ECO:0007669"/>
    <property type="project" value="InterPro"/>
</dbReference>
<evidence type="ECO:0000313" key="2">
    <source>
        <dbReference type="EMBL" id="PVH99980.1"/>
    </source>
</evidence>
<gene>
    <name evidence="2" type="ORF">DM02DRAFT_655854</name>
</gene>
<dbReference type="InterPro" id="IPR001128">
    <property type="entry name" value="Cyt_P450"/>
</dbReference>
<dbReference type="GO" id="GO:0016705">
    <property type="term" value="F:oxidoreductase activity, acting on paired donors, with incorporation or reduction of molecular oxygen"/>
    <property type="evidence" value="ECO:0007669"/>
    <property type="project" value="InterPro"/>
</dbReference>
<evidence type="ECO:0000256" key="1">
    <source>
        <dbReference type="PIRSR" id="PIRSR602401-1"/>
    </source>
</evidence>
<dbReference type="Pfam" id="PF00067">
    <property type="entry name" value="p450"/>
    <property type="match status" value="1"/>
</dbReference>
<dbReference type="InterPro" id="IPR036396">
    <property type="entry name" value="Cyt_P450_sf"/>
</dbReference>
<dbReference type="Proteomes" id="UP000244855">
    <property type="component" value="Unassembled WGS sequence"/>
</dbReference>
<keyword evidence="2" id="KW-0503">Monooxygenase</keyword>
<dbReference type="PRINTS" id="PR00463">
    <property type="entry name" value="EP450I"/>
</dbReference>
<sequence>MASVAVLVVGLVCGMILTNLLYNLYFHPLAKIPGPFFARVSSLPSFYHACRGHRHIWLSQNFQLYGAKFRATPNTVLFNSTEAYSAIYDSKGNFERSNAYHIFSRNVEDYNTLTTTDVHSHAKKRRYLKAVFTDRSMKAAASFIIRHVDRWIDLRSSSSEWSQPQDMSAHIGYLVFDTMNDLFYGNDLKTKECGPNQYRGIPDLIERYLAFQYPITKSPLRSLVLWLKPRGLNQLLDACSPPHVRDFYRFVRNSVEKRLELHNKHEGSDSKENVREDMFYFLLSSKDPETNGPAFTKRELMAESRLLLIASNDTTSTALCSILFYIGKYGHVYDKLTKEIRTTFACDEEIFPGPKLASCKYLRAVIEESLRMTPAGPSEPERVVLAGGAVIDGQVYPEKTIVGLPQWAYFHNEDIFEHAFLFDPERWIESPDNPVEKIHQLRRVFSPFHKGQYNCIGQGLALLDLSLTISRLLWKLDCRIAPGTKLGQGSRNSSWGMQDENVYQVTDLFVSGRQGPMMQFRRRTDVLGKTCEDDAI</sequence>
<dbReference type="EMBL" id="KZ805381">
    <property type="protein sequence ID" value="PVH99980.1"/>
    <property type="molecule type" value="Genomic_DNA"/>
</dbReference>
<accession>A0A2V1DPH8</accession>
<feature type="binding site" description="axial binding residue" evidence="1">
    <location>
        <position position="455"/>
    </location>
    <ligand>
        <name>heme</name>
        <dbReference type="ChEBI" id="CHEBI:30413"/>
    </ligand>
    <ligandPart>
        <name>Fe</name>
        <dbReference type="ChEBI" id="CHEBI:18248"/>
    </ligandPart>
</feature>
<dbReference type="OrthoDB" id="1470350at2759"/>
<dbReference type="SUPFAM" id="SSF48264">
    <property type="entry name" value="Cytochrome P450"/>
    <property type="match status" value="1"/>
</dbReference>
<evidence type="ECO:0000313" key="3">
    <source>
        <dbReference type="Proteomes" id="UP000244855"/>
    </source>
</evidence>
<dbReference type="STRING" id="97972.A0A2V1DPH8"/>
<keyword evidence="3" id="KW-1185">Reference proteome</keyword>
<dbReference type="PRINTS" id="PR00385">
    <property type="entry name" value="P450"/>
</dbReference>
<keyword evidence="1" id="KW-0479">Metal-binding</keyword>
<dbReference type="PANTHER" id="PTHR24305:SF226">
    <property type="entry name" value="CYTOCHROME P450 MONOOXYGENASE"/>
    <property type="match status" value="1"/>
</dbReference>
<keyword evidence="1" id="KW-0408">Iron</keyword>
<keyword evidence="2" id="KW-0560">Oxidoreductase</keyword>
<protein>
    <submittedName>
        <fullName evidence="2">Benzoate 4-monooxygenase cytochrome P450</fullName>
    </submittedName>
</protein>
<organism evidence="2 3">
    <name type="scientific">Periconia macrospinosa</name>
    <dbReference type="NCBI Taxonomy" id="97972"/>
    <lineage>
        <taxon>Eukaryota</taxon>
        <taxon>Fungi</taxon>
        <taxon>Dikarya</taxon>
        <taxon>Ascomycota</taxon>
        <taxon>Pezizomycotina</taxon>
        <taxon>Dothideomycetes</taxon>
        <taxon>Pleosporomycetidae</taxon>
        <taxon>Pleosporales</taxon>
        <taxon>Massarineae</taxon>
        <taxon>Periconiaceae</taxon>
        <taxon>Periconia</taxon>
    </lineage>
</organism>
<dbReference type="InterPro" id="IPR002401">
    <property type="entry name" value="Cyt_P450_E_grp-I"/>
</dbReference>
<keyword evidence="1" id="KW-0349">Heme</keyword>
<dbReference type="Gene3D" id="1.10.630.10">
    <property type="entry name" value="Cytochrome P450"/>
    <property type="match status" value="1"/>
</dbReference>
<name>A0A2V1DPH8_9PLEO</name>
<dbReference type="AlphaFoldDB" id="A0A2V1DPH8"/>
<dbReference type="CDD" id="cd11061">
    <property type="entry name" value="CYP67-like"/>
    <property type="match status" value="1"/>
</dbReference>
<comment type="cofactor">
    <cofactor evidence="1">
        <name>heme</name>
        <dbReference type="ChEBI" id="CHEBI:30413"/>
    </cofactor>
</comment>
<proteinExistence type="predicted"/>
<dbReference type="PANTHER" id="PTHR24305">
    <property type="entry name" value="CYTOCHROME P450"/>
    <property type="match status" value="1"/>
</dbReference>